<evidence type="ECO:0000313" key="3">
    <source>
        <dbReference type="Proteomes" id="UP000183642"/>
    </source>
</evidence>
<gene>
    <name evidence="2" type="ORF">SAMN05660359_03891</name>
</gene>
<accession>A0A1I5HP62</accession>
<reference evidence="3" key="1">
    <citation type="submission" date="2016-10" db="EMBL/GenBank/DDBJ databases">
        <authorList>
            <person name="Varghese N."/>
            <person name="Submissions S."/>
        </authorList>
    </citation>
    <scope>NUCLEOTIDE SEQUENCE [LARGE SCALE GENOMIC DNA]</scope>
    <source>
        <strain evidence="3">DSM 43161</strain>
    </source>
</reference>
<evidence type="ECO:0000256" key="1">
    <source>
        <dbReference type="SAM" id="MobiDB-lite"/>
    </source>
</evidence>
<name>A0A1I5HP62_9ACTN</name>
<protein>
    <submittedName>
        <fullName evidence="2">Uncharacterized protein</fullName>
    </submittedName>
</protein>
<dbReference type="AlphaFoldDB" id="A0A1I5HP62"/>
<dbReference type="Proteomes" id="UP000183642">
    <property type="component" value="Unassembled WGS sequence"/>
</dbReference>
<proteinExistence type="predicted"/>
<feature type="compositionally biased region" description="Low complexity" evidence="1">
    <location>
        <begin position="14"/>
        <end position="30"/>
    </location>
</feature>
<sequence length="53" mass="5616">MPVVINELELVVESPQPGQPAAAPAPAPSGLTPLDVADVVRHLEERHARVRAD</sequence>
<keyword evidence="3" id="KW-1185">Reference proteome</keyword>
<organism evidence="2 3">
    <name type="scientific">Geodermatophilus obscurus</name>
    <dbReference type="NCBI Taxonomy" id="1861"/>
    <lineage>
        <taxon>Bacteria</taxon>
        <taxon>Bacillati</taxon>
        <taxon>Actinomycetota</taxon>
        <taxon>Actinomycetes</taxon>
        <taxon>Geodermatophilales</taxon>
        <taxon>Geodermatophilaceae</taxon>
        <taxon>Geodermatophilus</taxon>
    </lineage>
</organism>
<dbReference type="RefSeq" id="WP_177225256.1">
    <property type="nucleotide sequence ID" value="NZ_FOWE01000010.1"/>
</dbReference>
<evidence type="ECO:0000313" key="2">
    <source>
        <dbReference type="EMBL" id="SFO50108.1"/>
    </source>
</evidence>
<feature type="region of interest" description="Disordered" evidence="1">
    <location>
        <begin position="14"/>
        <end position="33"/>
    </location>
</feature>
<dbReference type="EMBL" id="FOWE01000010">
    <property type="protein sequence ID" value="SFO50108.1"/>
    <property type="molecule type" value="Genomic_DNA"/>
</dbReference>